<comment type="subcellular location">
    <subcellularLocation>
        <location evidence="2">Cell membrane</location>
        <topology evidence="2">Lipid-anchor</topology>
    </subcellularLocation>
</comment>
<keyword evidence="2" id="KW-0812">Transmembrane</keyword>
<dbReference type="OrthoDB" id="9770517at2"/>
<dbReference type="Gene3D" id="2.20.200.10">
    <property type="entry name" value="Outer membrane efflux proteins (OEP)"/>
    <property type="match status" value="1"/>
</dbReference>
<evidence type="ECO:0000313" key="3">
    <source>
        <dbReference type="EMBL" id="RZT39349.1"/>
    </source>
</evidence>
<evidence type="ECO:0000256" key="1">
    <source>
        <dbReference type="ARBA" id="ARBA00007613"/>
    </source>
</evidence>
<proteinExistence type="inferred from homology"/>
<accession>A0A4V2FH80</accession>
<dbReference type="Gene3D" id="1.20.1600.10">
    <property type="entry name" value="Outer membrane efflux proteins (OEP)"/>
    <property type="match status" value="1"/>
</dbReference>
<dbReference type="AlphaFoldDB" id="A0A4V2FH80"/>
<gene>
    <name evidence="3" type="ORF">EV147_2544</name>
</gene>
<feature type="chain" id="PRO_5021036256" evidence="2">
    <location>
        <begin position="21"/>
        <end position="464"/>
    </location>
</feature>
<keyword evidence="2" id="KW-0472">Membrane</keyword>
<reference evidence="3 4" key="1">
    <citation type="journal article" date="2015" name="Stand. Genomic Sci.">
        <title>Genomic Encyclopedia of Bacterial and Archaeal Type Strains, Phase III: the genomes of soil and plant-associated and newly described type strains.</title>
        <authorList>
            <person name="Whitman W.B."/>
            <person name="Woyke T."/>
            <person name="Klenk H.P."/>
            <person name="Zhou Y."/>
            <person name="Lilburn T.G."/>
            <person name="Beck B.J."/>
            <person name="De Vos P."/>
            <person name="Vandamme P."/>
            <person name="Eisen J.A."/>
            <person name="Garrity G."/>
            <person name="Hugenholtz P."/>
            <person name="Kyrpides N.C."/>
        </authorList>
    </citation>
    <scope>NUCLEOTIDE SEQUENCE [LARGE SCALE GENOMIC DNA]</scope>
    <source>
        <strain evidence="3 4">ASC-9842</strain>
    </source>
</reference>
<dbReference type="Proteomes" id="UP000291078">
    <property type="component" value="Unassembled WGS sequence"/>
</dbReference>
<organism evidence="3 4">
    <name type="scientific">Cupriavidus agavae</name>
    <dbReference type="NCBI Taxonomy" id="1001822"/>
    <lineage>
        <taxon>Bacteria</taxon>
        <taxon>Pseudomonadati</taxon>
        <taxon>Pseudomonadota</taxon>
        <taxon>Betaproteobacteria</taxon>
        <taxon>Burkholderiales</taxon>
        <taxon>Burkholderiaceae</taxon>
        <taxon>Cupriavidus</taxon>
    </lineage>
</organism>
<comment type="caution">
    <text evidence="3">The sequence shown here is derived from an EMBL/GenBank/DDBJ whole genome shotgun (WGS) entry which is preliminary data.</text>
</comment>
<sequence length="464" mass="48994">MFLRKPAALTALLLALGGCATQPTEPAPLPVALPDAWRFAAAGGRDALSAAWWQSIGSAELDGFVGQALADNPGLAAAEARLRQARAGVVIAAAPLWPELNAEAGAQRNYYRADTVGTTANSFRLGLAASYEVDLWGGVRAGRTAALDTWRASGFDRDATHLALTSEVALAWLQTASLRERVQIARRLTENARRVLGVVEARRAAGQATLLELAQQRGFVARQARAEALLRQRANDSLVALATLLGQPVANIGMQTASLDGLQVPLVSAGLPAALMARRPDLAAAEARLAAARADIAVARALMLPRLTLNASVSGSAERPRLMFDQPAYALAAGLLAPVFNAGRLAAGRDQAEARREELLADYRAAIVAATADVELALNTIDGVAAQRVKQDEELREAQRAFVLAEHRYRAGAETLLTMLDAQRTLHDAEDAQATLRLSALQAVVLLYKALGGGWQRPAGDAAA</sequence>
<keyword evidence="4" id="KW-1185">Reference proteome</keyword>
<protein>
    <submittedName>
        <fullName evidence="3">NodT family efflux transporter outer membrane factor (OMF) lipoprotein</fullName>
    </submittedName>
</protein>
<dbReference type="PANTHER" id="PTHR30203:SF33">
    <property type="entry name" value="BLR4455 PROTEIN"/>
    <property type="match status" value="1"/>
</dbReference>
<dbReference type="InterPro" id="IPR010131">
    <property type="entry name" value="MdtP/NodT-like"/>
</dbReference>
<evidence type="ECO:0000313" key="4">
    <source>
        <dbReference type="Proteomes" id="UP000291078"/>
    </source>
</evidence>
<keyword evidence="2" id="KW-1134">Transmembrane beta strand</keyword>
<dbReference type="EMBL" id="SGXM01000002">
    <property type="protein sequence ID" value="RZT39349.1"/>
    <property type="molecule type" value="Genomic_DNA"/>
</dbReference>
<keyword evidence="2" id="KW-0732">Signal</keyword>
<comment type="similarity">
    <text evidence="1 2">Belongs to the outer membrane factor (OMF) (TC 1.B.17) family.</text>
</comment>
<evidence type="ECO:0000256" key="2">
    <source>
        <dbReference type="RuleBase" id="RU362097"/>
    </source>
</evidence>
<dbReference type="InterPro" id="IPR003423">
    <property type="entry name" value="OMP_efflux"/>
</dbReference>
<keyword evidence="2 3" id="KW-0449">Lipoprotein</keyword>
<dbReference type="GO" id="GO:0015562">
    <property type="term" value="F:efflux transmembrane transporter activity"/>
    <property type="evidence" value="ECO:0007669"/>
    <property type="project" value="InterPro"/>
</dbReference>
<dbReference type="PROSITE" id="PS51257">
    <property type="entry name" value="PROKAR_LIPOPROTEIN"/>
    <property type="match status" value="1"/>
</dbReference>
<dbReference type="GO" id="GO:0005886">
    <property type="term" value="C:plasma membrane"/>
    <property type="evidence" value="ECO:0007669"/>
    <property type="project" value="UniProtKB-SubCell"/>
</dbReference>
<keyword evidence="2" id="KW-0564">Palmitate</keyword>
<dbReference type="Pfam" id="PF02321">
    <property type="entry name" value="OEP"/>
    <property type="match status" value="2"/>
</dbReference>
<dbReference type="SUPFAM" id="SSF56954">
    <property type="entry name" value="Outer membrane efflux proteins (OEP)"/>
    <property type="match status" value="1"/>
</dbReference>
<name>A0A4V2FH80_9BURK</name>
<dbReference type="PANTHER" id="PTHR30203">
    <property type="entry name" value="OUTER MEMBRANE CATION EFFLUX PROTEIN"/>
    <property type="match status" value="1"/>
</dbReference>
<dbReference type="NCBIfam" id="TIGR01845">
    <property type="entry name" value="outer_NodT"/>
    <property type="match status" value="1"/>
</dbReference>
<feature type="signal peptide" evidence="2">
    <location>
        <begin position="1"/>
        <end position="20"/>
    </location>
</feature>
<dbReference type="RefSeq" id="WP_130391524.1">
    <property type="nucleotide sequence ID" value="NZ_SGXM01000002.1"/>
</dbReference>